<reference evidence="3" key="1">
    <citation type="submission" date="2019-12" db="EMBL/GenBank/DDBJ databases">
        <title>Genome sequencing and annotation of Brassica cretica.</title>
        <authorList>
            <person name="Studholme D.J."/>
            <person name="Sarris P.F."/>
        </authorList>
    </citation>
    <scope>NUCLEOTIDE SEQUENCE</scope>
    <source>
        <strain evidence="3">PFS-102/07</strain>
        <tissue evidence="3">Leaf</tissue>
    </source>
</reference>
<feature type="domain" description="TH1" evidence="2">
    <location>
        <begin position="41"/>
        <end position="231"/>
    </location>
</feature>
<evidence type="ECO:0000313" key="3">
    <source>
        <dbReference type="EMBL" id="KAF2575725.1"/>
    </source>
</evidence>
<dbReference type="Pfam" id="PF06017">
    <property type="entry name" value="Myosin_TH1"/>
    <property type="match status" value="1"/>
</dbReference>
<comment type="caution">
    <text evidence="3">The sequence shown here is derived from an EMBL/GenBank/DDBJ whole genome shotgun (WGS) entry which is preliminary data.</text>
</comment>
<evidence type="ECO:0000259" key="2">
    <source>
        <dbReference type="PROSITE" id="PS51757"/>
    </source>
</evidence>
<dbReference type="PANTHER" id="PTHR34969">
    <property type="entry name" value="OS01G0621700 PROTEIN"/>
    <property type="match status" value="1"/>
</dbReference>
<accession>A0A8S9J0V6</accession>
<gene>
    <name evidence="3" type="ORF">F2Q70_00004762</name>
</gene>
<dbReference type="PROSITE" id="PS51757">
    <property type="entry name" value="TH1"/>
    <property type="match status" value="1"/>
</dbReference>
<dbReference type="EMBL" id="QGKY02001015">
    <property type="protein sequence ID" value="KAF2575725.1"/>
    <property type="molecule type" value="Genomic_DNA"/>
</dbReference>
<proteinExistence type="predicted"/>
<dbReference type="GO" id="GO:0016459">
    <property type="term" value="C:myosin complex"/>
    <property type="evidence" value="ECO:0007669"/>
    <property type="project" value="InterPro"/>
</dbReference>
<dbReference type="AlphaFoldDB" id="A0A8S9J0V6"/>
<evidence type="ECO:0000256" key="1">
    <source>
        <dbReference type="SAM" id="MobiDB-lite"/>
    </source>
</evidence>
<feature type="region of interest" description="Disordered" evidence="1">
    <location>
        <begin position="1"/>
        <end position="45"/>
    </location>
</feature>
<feature type="compositionally biased region" description="Acidic residues" evidence="1">
    <location>
        <begin position="19"/>
        <end position="32"/>
    </location>
</feature>
<organism evidence="3">
    <name type="scientific">Brassica cretica</name>
    <name type="common">Mustard</name>
    <dbReference type="NCBI Taxonomy" id="69181"/>
    <lineage>
        <taxon>Eukaryota</taxon>
        <taxon>Viridiplantae</taxon>
        <taxon>Streptophyta</taxon>
        <taxon>Embryophyta</taxon>
        <taxon>Tracheophyta</taxon>
        <taxon>Spermatophyta</taxon>
        <taxon>Magnoliopsida</taxon>
        <taxon>eudicotyledons</taxon>
        <taxon>Gunneridae</taxon>
        <taxon>Pentapetalae</taxon>
        <taxon>rosids</taxon>
        <taxon>malvids</taxon>
        <taxon>Brassicales</taxon>
        <taxon>Brassicaceae</taxon>
        <taxon>Brassiceae</taxon>
        <taxon>Brassica</taxon>
    </lineage>
</organism>
<dbReference type="InterPro" id="IPR010926">
    <property type="entry name" value="Myosin_TH1"/>
</dbReference>
<protein>
    <recommendedName>
        <fullName evidence="2">TH1 domain-containing protein</fullName>
    </recommendedName>
</protein>
<dbReference type="GO" id="GO:0003774">
    <property type="term" value="F:cytoskeletal motor activity"/>
    <property type="evidence" value="ECO:0007669"/>
    <property type="project" value="InterPro"/>
</dbReference>
<sequence>MDRFKDQRRPKYNGKESPNEDDDHSLEEEDGGTSEPFGGAKVRRKASRYREHSGDYLHSSLIDEDSRETRLALLHSHRDTSIRFTDKVLKFTGSGKMKRLIFILTDFAIYLIDPETEAMTRRIALAAVEKITRKTELVQVLVDVTKSASDYELEVLISNRFEYNASASLVKEVSFEETEAFPVLSPPPFSLPHSCLVSSPVTSPCRPYNLKHLHHLFLYLSTPHKLFIKHLFGPFLSNHRVRPPYQPNVCRGSECISVAIPAPEMQPYPFALRKTF</sequence>
<feature type="compositionally biased region" description="Basic and acidic residues" evidence="1">
    <location>
        <begin position="1"/>
        <end position="18"/>
    </location>
</feature>
<name>A0A8S9J0V6_BRACR</name>
<dbReference type="PANTHER" id="PTHR34969:SF1">
    <property type="entry name" value="TH1 DOMAIN-CONTAINING PROTEIN"/>
    <property type="match status" value="1"/>
</dbReference>